<accession>A0ABQ4Q905</accession>
<comment type="caution">
    <text evidence="1">The sequence shown here is derived from an EMBL/GenBank/DDBJ whole genome shotgun (WGS) entry which is preliminary data.</text>
</comment>
<proteinExistence type="predicted"/>
<dbReference type="Pfam" id="PF18143">
    <property type="entry name" value="HAD_SAK_2"/>
    <property type="match status" value="1"/>
</dbReference>
<organism evidence="1 2">
    <name type="scientific">Noviherbaspirillum aridicola</name>
    <dbReference type="NCBI Taxonomy" id="2849687"/>
    <lineage>
        <taxon>Bacteria</taxon>
        <taxon>Pseudomonadati</taxon>
        <taxon>Pseudomonadota</taxon>
        <taxon>Betaproteobacteria</taxon>
        <taxon>Burkholderiales</taxon>
        <taxon>Oxalobacteraceae</taxon>
        <taxon>Noviherbaspirillum</taxon>
    </lineage>
</organism>
<evidence type="ECO:0000313" key="2">
    <source>
        <dbReference type="Proteomes" id="UP000887222"/>
    </source>
</evidence>
<protein>
    <recommendedName>
        <fullName evidence="3">Deoxypyrimidine-specific 5' nucleotidase type C protein (NT5C)</fullName>
    </recommendedName>
</protein>
<evidence type="ECO:0000313" key="1">
    <source>
        <dbReference type="EMBL" id="GIZ53699.1"/>
    </source>
</evidence>
<gene>
    <name evidence="1" type="ORF">NCCP691_37130</name>
</gene>
<dbReference type="Proteomes" id="UP000887222">
    <property type="component" value="Unassembled WGS sequence"/>
</dbReference>
<evidence type="ECO:0008006" key="3">
    <source>
        <dbReference type="Google" id="ProtNLM"/>
    </source>
</evidence>
<keyword evidence="2" id="KW-1185">Reference proteome</keyword>
<dbReference type="RefSeq" id="WP_220810108.1">
    <property type="nucleotide sequence ID" value="NZ_BPMK01000019.1"/>
</dbReference>
<name>A0ABQ4Q905_9BURK</name>
<sequence length="149" mass="17544">MRRVLFTDYDGVFHPVSDLKWFEMRLPLDECIKRGRLFRWTYVLAEILVQHPEVEIVVHSSWRLLHPESKVRELLGPLSDRFAGIVPREYDRVDGIARYILTQGVADYRILDDHPECFPASPPELIVCDSEEGVFDHAVRERLREWLEG</sequence>
<reference evidence="1 2" key="1">
    <citation type="journal article" date="2022" name="Int. J. Syst. Evol. Microbiol.">
        <title>Noviherbaspirillum aridicola sp. nov., isolated from an arid soil in Pakistan.</title>
        <authorList>
            <person name="Khan I.U."/>
            <person name="Saqib M."/>
            <person name="Amin A."/>
            <person name="Hussain F."/>
            <person name="Li L."/>
            <person name="Liu Y.H."/>
            <person name="Fang B.Z."/>
            <person name="Ahmed I."/>
            <person name="Li W.J."/>
        </authorList>
    </citation>
    <scope>NUCLEOTIDE SEQUENCE [LARGE SCALE GENOMIC DNA]</scope>
    <source>
        <strain evidence="1 2">NCCP-691</strain>
    </source>
</reference>
<dbReference type="EMBL" id="BPMK01000019">
    <property type="protein sequence ID" value="GIZ53699.1"/>
    <property type="molecule type" value="Genomic_DNA"/>
</dbReference>